<dbReference type="InterPro" id="IPR006941">
    <property type="entry name" value="RNase_CAF1"/>
</dbReference>
<proteinExistence type="predicted"/>
<organism evidence="1 2">
    <name type="scientific">Acorus calamus</name>
    <name type="common">Sweet flag</name>
    <dbReference type="NCBI Taxonomy" id="4465"/>
    <lineage>
        <taxon>Eukaryota</taxon>
        <taxon>Viridiplantae</taxon>
        <taxon>Streptophyta</taxon>
        <taxon>Embryophyta</taxon>
        <taxon>Tracheophyta</taxon>
        <taxon>Spermatophyta</taxon>
        <taxon>Magnoliopsida</taxon>
        <taxon>Liliopsida</taxon>
        <taxon>Acoraceae</taxon>
        <taxon>Acorus</taxon>
    </lineage>
</organism>
<dbReference type="Proteomes" id="UP001180020">
    <property type="component" value="Unassembled WGS sequence"/>
</dbReference>
<sequence length="85" mass="9393">MEGGIKFDSLDVGYLKVKDSAERFVVVHFSVCPFRWEPSKDSFIVHPLASNPGWATMHVVWAPLVGTVPLIYHLSTSNSGPPLPE</sequence>
<dbReference type="EMBL" id="JAUJYO010000003">
    <property type="protein sequence ID" value="KAK1321170.1"/>
    <property type="molecule type" value="Genomic_DNA"/>
</dbReference>
<gene>
    <name evidence="1" type="primary">PARN</name>
    <name evidence="1" type="ORF">QJS10_CPA03g01948</name>
</gene>
<dbReference type="AlphaFoldDB" id="A0AAV9F5G8"/>
<reference evidence="1" key="1">
    <citation type="journal article" date="2023" name="Nat. Commun.">
        <title>Diploid and tetraploid genomes of Acorus and the evolution of monocots.</title>
        <authorList>
            <person name="Ma L."/>
            <person name="Liu K.W."/>
            <person name="Li Z."/>
            <person name="Hsiao Y.Y."/>
            <person name="Qi Y."/>
            <person name="Fu T."/>
            <person name="Tang G.D."/>
            <person name="Zhang D."/>
            <person name="Sun W.H."/>
            <person name="Liu D.K."/>
            <person name="Li Y."/>
            <person name="Chen G.Z."/>
            <person name="Liu X.D."/>
            <person name="Liao X.Y."/>
            <person name="Jiang Y.T."/>
            <person name="Yu X."/>
            <person name="Hao Y."/>
            <person name="Huang J."/>
            <person name="Zhao X.W."/>
            <person name="Ke S."/>
            <person name="Chen Y.Y."/>
            <person name="Wu W.L."/>
            <person name="Hsu J.L."/>
            <person name="Lin Y.F."/>
            <person name="Huang M.D."/>
            <person name="Li C.Y."/>
            <person name="Huang L."/>
            <person name="Wang Z.W."/>
            <person name="Zhao X."/>
            <person name="Zhong W.Y."/>
            <person name="Peng D.H."/>
            <person name="Ahmad S."/>
            <person name="Lan S."/>
            <person name="Zhang J.S."/>
            <person name="Tsai W.C."/>
            <person name="Van de Peer Y."/>
            <person name="Liu Z.J."/>
        </authorList>
    </citation>
    <scope>NUCLEOTIDE SEQUENCE</scope>
    <source>
        <strain evidence="1">CP</strain>
    </source>
</reference>
<reference evidence="1" key="2">
    <citation type="submission" date="2023-06" db="EMBL/GenBank/DDBJ databases">
        <authorList>
            <person name="Ma L."/>
            <person name="Liu K.-W."/>
            <person name="Li Z."/>
            <person name="Hsiao Y.-Y."/>
            <person name="Qi Y."/>
            <person name="Fu T."/>
            <person name="Tang G."/>
            <person name="Zhang D."/>
            <person name="Sun W.-H."/>
            <person name="Liu D.-K."/>
            <person name="Li Y."/>
            <person name="Chen G.-Z."/>
            <person name="Liu X.-D."/>
            <person name="Liao X.-Y."/>
            <person name="Jiang Y.-T."/>
            <person name="Yu X."/>
            <person name="Hao Y."/>
            <person name="Huang J."/>
            <person name="Zhao X.-W."/>
            <person name="Ke S."/>
            <person name="Chen Y.-Y."/>
            <person name="Wu W.-L."/>
            <person name="Hsu J.-L."/>
            <person name="Lin Y.-F."/>
            <person name="Huang M.-D."/>
            <person name="Li C.-Y."/>
            <person name="Huang L."/>
            <person name="Wang Z.-W."/>
            <person name="Zhao X."/>
            <person name="Zhong W.-Y."/>
            <person name="Peng D.-H."/>
            <person name="Ahmad S."/>
            <person name="Lan S."/>
            <person name="Zhang J.-S."/>
            <person name="Tsai W.-C."/>
            <person name="Van De Peer Y."/>
            <person name="Liu Z.-J."/>
        </authorList>
    </citation>
    <scope>NUCLEOTIDE SEQUENCE</scope>
    <source>
        <strain evidence="1">CP</strain>
        <tissue evidence="1">Leaves</tissue>
    </source>
</reference>
<name>A0AAV9F5G8_ACOCL</name>
<protein>
    <submittedName>
        <fullName evidence="1">Poly(A)-specific ribonuclease PARN</fullName>
    </submittedName>
</protein>
<comment type="caution">
    <text evidence="1">The sequence shown here is derived from an EMBL/GenBank/DDBJ whole genome shotgun (WGS) entry which is preliminary data.</text>
</comment>
<accession>A0AAV9F5G8</accession>
<evidence type="ECO:0000313" key="1">
    <source>
        <dbReference type="EMBL" id="KAK1321170.1"/>
    </source>
</evidence>
<dbReference type="Pfam" id="PF04857">
    <property type="entry name" value="CAF1"/>
    <property type="match status" value="1"/>
</dbReference>
<evidence type="ECO:0000313" key="2">
    <source>
        <dbReference type="Proteomes" id="UP001180020"/>
    </source>
</evidence>
<keyword evidence="2" id="KW-1185">Reference proteome</keyword>